<dbReference type="AlphaFoldDB" id="A0A9E7K4D5"/>
<reference evidence="1" key="1">
    <citation type="submission" date="2022-05" db="EMBL/GenBank/DDBJ databases">
        <title>The Musa troglodytarum L. genome provides insights into the mechanism of non-climacteric behaviour and enrichment of carotenoids.</title>
        <authorList>
            <person name="Wang J."/>
        </authorList>
    </citation>
    <scope>NUCLEOTIDE SEQUENCE</scope>
    <source>
        <tissue evidence="1">Leaf</tissue>
    </source>
</reference>
<evidence type="ECO:0000313" key="1">
    <source>
        <dbReference type="EMBL" id="URE02855.1"/>
    </source>
</evidence>
<sequence>MDRKVLNSSFDWNRVDLQQKKKKRLISFNAKDEALSLLEGKRRTIVTSSMTTSIILSVAEDCHHHGIGRWGYNHGRRGCLWRQGGNFYLKHLFENKGSHHDPRHHSRCRYGCHDGKGMLPKVIWNCFQRDLEAVLVMRYILHCCTASPEQQMAKPVQSSPLLLAVLLLLLLQSTAIAGGGAGKQLPLGWIPSLAGCRGTIAECLGDGELDLGAVVSRRVLPCISYPELSPIRTPVAAPQSPSAGVERSLWIRVPASQAKLELGTRALLGMSQQIAEKFGPSGKLAQQTRNTKR</sequence>
<accession>A0A9E7K4D5</accession>
<proteinExistence type="predicted"/>
<keyword evidence="2" id="KW-1185">Reference proteome</keyword>
<protein>
    <submittedName>
        <fullName evidence="1">Uncharacterized protein</fullName>
    </submittedName>
</protein>
<dbReference type="Proteomes" id="UP001055439">
    <property type="component" value="Chromosome 5"/>
</dbReference>
<name>A0A9E7K4D5_9LILI</name>
<dbReference type="EMBL" id="CP097507">
    <property type="protein sequence ID" value="URE02855.1"/>
    <property type="molecule type" value="Genomic_DNA"/>
</dbReference>
<gene>
    <name evidence="1" type="ORF">MUK42_19253</name>
</gene>
<organism evidence="1 2">
    <name type="scientific">Musa troglodytarum</name>
    <name type="common">fe'i banana</name>
    <dbReference type="NCBI Taxonomy" id="320322"/>
    <lineage>
        <taxon>Eukaryota</taxon>
        <taxon>Viridiplantae</taxon>
        <taxon>Streptophyta</taxon>
        <taxon>Embryophyta</taxon>
        <taxon>Tracheophyta</taxon>
        <taxon>Spermatophyta</taxon>
        <taxon>Magnoliopsida</taxon>
        <taxon>Liliopsida</taxon>
        <taxon>Zingiberales</taxon>
        <taxon>Musaceae</taxon>
        <taxon>Musa</taxon>
    </lineage>
</organism>
<evidence type="ECO:0000313" key="2">
    <source>
        <dbReference type="Proteomes" id="UP001055439"/>
    </source>
</evidence>